<keyword evidence="3" id="KW-0238">DNA-binding</keyword>
<dbReference type="SUPFAM" id="SSF46785">
    <property type="entry name" value="Winged helix' DNA-binding domain"/>
    <property type="match status" value="1"/>
</dbReference>
<dbReference type="PROSITE" id="PS50931">
    <property type="entry name" value="HTH_LYSR"/>
    <property type="match status" value="1"/>
</dbReference>
<evidence type="ECO:0000256" key="3">
    <source>
        <dbReference type="ARBA" id="ARBA00023125"/>
    </source>
</evidence>
<dbReference type="Gene3D" id="3.40.190.290">
    <property type="match status" value="1"/>
</dbReference>
<dbReference type="Gene3D" id="1.10.10.10">
    <property type="entry name" value="Winged helix-like DNA-binding domain superfamily/Winged helix DNA-binding domain"/>
    <property type="match status" value="1"/>
</dbReference>
<gene>
    <name evidence="6" type="ORF">ACFQH1_11415</name>
</gene>
<name>A0ABW1UJI3_9LACO</name>
<accession>A0ABW1UJI3</accession>
<evidence type="ECO:0000259" key="5">
    <source>
        <dbReference type="PROSITE" id="PS50931"/>
    </source>
</evidence>
<feature type="domain" description="HTH lysR-type" evidence="5">
    <location>
        <begin position="2"/>
        <end position="59"/>
    </location>
</feature>
<dbReference type="SUPFAM" id="SSF53850">
    <property type="entry name" value="Periplasmic binding protein-like II"/>
    <property type="match status" value="1"/>
</dbReference>
<dbReference type="InterPro" id="IPR000847">
    <property type="entry name" value="LysR_HTH_N"/>
</dbReference>
<dbReference type="Pfam" id="PF00126">
    <property type="entry name" value="HTH_1"/>
    <property type="match status" value="1"/>
</dbReference>
<sequence>MLDNYLLQELAAFANTGTLAKTAEQLHVTQPTVTRGLQKLETDFGVQLFDRQPNRISLTVTGQLAAKKATDLLQANQDLVTTIRNFDNSQRILRLAATIPGPLILLAPYAKSEQVKVDSQLLPTDKIKTALTSHHYAIIFSNQEIIDDQLSSQSIGKEQLSVHLNKFMYQANQASITFAELKDLSFIVLQEIGPWRRLIQEAIPTAHFFYQTQRDAFSEITQYSDFPFFSTNIVPLKPTDQRPSATDNNRVTLPITDPSATMTIYATYLTSEQAQVSPLITKLIETFPTA</sequence>
<comment type="similarity">
    <text evidence="1">Belongs to the LysR transcriptional regulatory family.</text>
</comment>
<dbReference type="InterPro" id="IPR036388">
    <property type="entry name" value="WH-like_DNA-bd_sf"/>
</dbReference>
<keyword evidence="4" id="KW-0804">Transcription</keyword>
<evidence type="ECO:0000256" key="4">
    <source>
        <dbReference type="ARBA" id="ARBA00023163"/>
    </source>
</evidence>
<keyword evidence="2" id="KW-0805">Transcription regulation</keyword>
<dbReference type="Proteomes" id="UP001596227">
    <property type="component" value="Unassembled WGS sequence"/>
</dbReference>
<protein>
    <submittedName>
        <fullName evidence="6">LysR family transcriptional regulator</fullName>
    </submittedName>
</protein>
<comment type="caution">
    <text evidence="6">The sequence shown here is derived from an EMBL/GenBank/DDBJ whole genome shotgun (WGS) entry which is preliminary data.</text>
</comment>
<dbReference type="RefSeq" id="WP_137607693.1">
    <property type="nucleotide sequence ID" value="NZ_BJDH01000006.1"/>
</dbReference>
<keyword evidence="7" id="KW-1185">Reference proteome</keyword>
<evidence type="ECO:0000256" key="1">
    <source>
        <dbReference type="ARBA" id="ARBA00009437"/>
    </source>
</evidence>
<evidence type="ECO:0000313" key="6">
    <source>
        <dbReference type="EMBL" id="MFC6295809.1"/>
    </source>
</evidence>
<reference evidence="7" key="1">
    <citation type="journal article" date="2019" name="Int. J. Syst. Evol. Microbiol.">
        <title>The Global Catalogue of Microorganisms (GCM) 10K type strain sequencing project: providing services to taxonomists for standard genome sequencing and annotation.</title>
        <authorList>
            <consortium name="The Broad Institute Genomics Platform"/>
            <consortium name="The Broad Institute Genome Sequencing Center for Infectious Disease"/>
            <person name="Wu L."/>
            <person name="Ma J."/>
        </authorList>
    </citation>
    <scope>NUCLEOTIDE SEQUENCE [LARGE SCALE GENOMIC DNA]</scope>
    <source>
        <strain evidence="7">CCM 8934</strain>
    </source>
</reference>
<dbReference type="PANTHER" id="PTHR30346:SF28">
    <property type="entry name" value="HTH-TYPE TRANSCRIPTIONAL REGULATOR CYNR"/>
    <property type="match status" value="1"/>
</dbReference>
<proteinExistence type="inferred from homology"/>
<dbReference type="InterPro" id="IPR036390">
    <property type="entry name" value="WH_DNA-bd_sf"/>
</dbReference>
<evidence type="ECO:0000256" key="2">
    <source>
        <dbReference type="ARBA" id="ARBA00023015"/>
    </source>
</evidence>
<organism evidence="6 7">
    <name type="scientific">Lactiplantibacillus daoliensis</name>
    <dbReference type="NCBI Taxonomy" id="2559916"/>
    <lineage>
        <taxon>Bacteria</taxon>
        <taxon>Bacillati</taxon>
        <taxon>Bacillota</taxon>
        <taxon>Bacilli</taxon>
        <taxon>Lactobacillales</taxon>
        <taxon>Lactobacillaceae</taxon>
        <taxon>Lactiplantibacillus</taxon>
    </lineage>
</organism>
<dbReference type="PRINTS" id="PR00039">
    <property type="entry name" value="HTHLYSR"/>
</dbReference>
<dbReference type="PANTHER" id="PTHR30346">
    <property type="entry name" value="TRANSCRIPTIONAL DUAL REGULATOR HCAR-RELATED"/>
    <property type="match status" value="1"/>
</dbReference>
<evidence type="ECO:0000313" key="7">
    <source>
        <dbReference type="Proteomes" id="UP001596227"/>
    </source>
</evidence>
<dbReference type="EMBL" id="JBHSSB010000031">
    <property type="protein sequence ID" value="MFC6295809.1"/>
    <property type="molecule type" value="Genomic_DNA"/>
</dbReference>